<dbReference type="AlphaFoldDB" id="A0A926XUM7"/>
<evidence type="ECO:0000313" key="5">
    <source>
        <dbReference type="EMBL" id="MBD2700804.1"/>
    </source>
</evidence>
<comment type="caution">
    <text evidence="5">The sequence shown here is derived from an EMBL/GenBank/DDBJ whole genome shotgun (WGS) entry which is preliminary data.</text>
</comment>
<gene>
    <name evidence="5" type="ORF">IC229_09155</name>
</gene>
<proteinExistence type="predicted"/>
<feature type="coiled-coil region" evidence="2">
    <location>
        <begin position="461"/>
        <end position="499"/>
    </location>
</feature>
<dbReference type="RefSeq" id="WP_190886666.1">
    <property type="nucleotide sequence ID" value="NZ_JACWZY010000006.1"/>
</dbReference>
<dbReference type="InterPro" id="IPR008640">
    <property type="entry name" value="Adhesin_Head_dom"/>
</dbReference>
<keyword evidence="2" id="KW-0175">Coiled coil</keyword>
<dbReference type="Gene3D" id="2.150.10.10">
    <property type="entry name" value="Serralysin-like metalloprotease, C-terminal"/>
    <property type="match status" value="2"/>
</dbReference>
<dbReference type="PROSITE" id="PS01180">
    <property type="entry name" value="CUB"/>
    <property type="match status" value="1"/>
</dbReference>
<dbReference type="SUPFAM" id="SSF49854">
    <property type="entry name" value="Spermadhesin, CUB domain"/>
    <property type="match status" value="1"/>
</dbReference>
<evidence type="ECO:0000259" key="3">
    <source>
        <dbReference type="PROSITE" id="PS01180"/>
    </source>
</evidence>
<name>A0A926XUM7_9BACT</name>
<dbReference type="SUPFAM" id="SSF101967">
    <property type="entry name" value="Adhesin YadA, collagen-binding domain"/>
    <property type="match status" value="1"/>
</dbReference>
<dbReference type="InterPro" id="IPR030392">
    <property type="entry name" value="S74_ICA"/>
</dbReference>
<dbReference type="CDD" id="cd00041">
    <property type="entry name" value="CUB"/>
    <property type="match status" value="1"/>
</dbReference>
<dbReference type="EMBL" id="JACWZY010000006">
    <property type="protein sequence ID" value="MBD2700804.1"/>
    <property type="molecule type" value="Genomic_DNA"/>
</dbReference>
<accession>A0A926XUM7</accession>
<protein>
    <submittedName>
        <fullName evidence="5">Tail fiber domain-containing protein</fullName>
    </submittedName>
</protein>
<dbReference type="Proteomes" id="UP000598820">
    <property type="component" value="Unassembled WGS sequence"/>
</dbReference>
<evidence type="ECO:0000313" key="6">
    <source>
        <dbReference type="Proteomes" id="UP000598820"/>
    </source>
</evidence>
<feature type="domain" description="Peptidase S74" evidence="4">
    <location>
        <begin position="384"/>
        <end position="475"/>
    </location>
</feature>
<dbReference type="Pfam" id="PF05658">
    <property type="entry name" value="YadA_head"/>
    <property type="match status" value="2"/>
</dbReference>
<dbReference type="GO" id="GO:0019867">
    <property type="term" value="C:outer membrane"/>
    <property type="evidence" value="ECO:0007669"/>
    <property type="project" value="InterPro"/>
</dbReference>
<evidence type="ECO:0000259" key="4">
    <source>
        <dbReference type="PROSITE" id="PS51688"/>
    </source>
</evidence>
<dbReference type="Gene3D" id="2.60.120.290">
    <property type="entry name" value="Spermadhesin, CUB domain"/>
    <property type="match status" value="1"/>
</dbReference>
<sequence>MQKKLLHLLTVGLLVVQPLFVRAQMGFNSPVGLTPKQDIEMYSRNKFQVQTNYRLTTDPVSGTYTMNCTIQTIETTTGVLLDPGGAGNYPASFTCSTSIYDDANVTAGYELTFELLNTEANGDSVIIEDAYGGRAAYSGNVHPTSALLVPGYGVTVTFKSDNDTNVGAGFRLRWRRLYQVDPGNYDPLGSGLVYDITKASLVSGFHGFSTIPQAGYASFITGSQNSAKGVGATALGLFQFASGNYSFAVGYSNVALLQGSIAMGENNRASGSNSVAIGENNIASGGAAVTIGESNTASSTGALALGYKSIASGGFSVALGNAASTNGFTGAFAVGDASTSTRVTSTTVNQYTSRFAGGYRLFTNSATTVGVQLAANGNAWLSISDSTKKERFLPIDHADLLTSIRTLRLGTWNYKGQRSERHYGPMAQDFFARFGRDALGTIGCDTLLNSHDFTAVTLSGVQALALENEQLKAQILELKQQAERERKQTATRLEALERALLIRPSQRVTQDSRRKKNRL</sequence>
<keyword evidence="1" id="KW-1015">Disulfide bond</keyword>
<dbReference type="InterPro" id="IPR035914">
    <property type="entry name" value="Sperma_CUB_dom_sf"/>
</dbReference>
<dbReference type="InterPro" id="IPR000859">
    <property type="entry name" value="CUB_dom"/>
</dbReference>
<dbReference type="PROSITE" id="PS51688">
    <property type="entry name" value="ICA"/>
    <property type="match status" value="1"/>
</dbReference>
<organism evidence="5 6">
    <name type="scientific">Spirosoma profusum</name>
    <dbReference type="NCBI Taxonomy" id="2771354"/>
    <lineage>
        <taxon>Bacteria</taxon>
        <taxon>Pseudomonadati</taxon>
        <taxon>Bacteroidota</taxon>
        <taxon>Cytophagia</taxon>
        <taxon>Cytophagales</taxon>
        <taxon>Cytophagaceae</taxon>
        <taxon>Spirosoma</taxon>
    </lineage>
</organism>
<dbReference type="Pfam" id="PF13884">
    <property type="entry name" value="Peptidase_S74"/>
    <property type="match status" value="1"/>
</dbReference>
<feature type="domain" description="CUB" evidence="3">
    <location>
        <begin position="68"/>
        <end position="177"/>
    </location>
</feature>
<dbReference type="CDD" id="cd12820">
    <property type="entry name" value="LbR_YadA-like"/>
    <property type="match status" value="1"/>
</dbReference>
<keyword evidence="6" id="KW-1185">Reference proteome</keyword>
<evidence type="ECO:0000256" key="1">
    <source>
        <dbReference type="ARBA" id="ARBA00023157"/>
    </source>
</evidence>
<evidence type="ECO:0000256" key="2">
    <source>
        <dbReference type="SAM" id="Coils"/>
    </source>
</evidence>
<reference evidence="5" key="1">
    <citation type="submission" date="2020-09" db="EMBL/GenBank/DDBJ databases">
        <authorList>
            <person name="Kim M.K."/>
        </authorList>
    </citation>
    <scope>NUCLEOTIDE SEQUENCE</scope>
    <source>
        <strain evidence="5">BT702</strain>
    </source>
</reference>
<dbReference type="InterPro" id="IPR011049">
    <property type="entry name" value="Serralysin-like_metalloprot_C"/>
</dbReference>